<proteinExistence type="predicted"/>
<dbReference type="GeneID" id="111012496"/>
<protein>
    <submittedName>
        <fullName evidence="7">Cysteine-rich receptor-like protein kinase 26</fullName>
    </submittedName>
</protein>
<feature type="domain" description="Gnk2-homologous" evidence="5">
    <location>
        <begin position="35"/>
        <end position="138"/>
    </location>
</feature>
<reference evidence="7" key="1">
    <citation type="submission" date="2025-08" db="UniProtKB">
        <authorList>
            <consortium name="RefSeq"/>
        </authorList>
    </citation>
    <scope>IDENTIFICATION</scope>
    <source>
        <strain evidence="7">OHB3-1</strain>
    </source>
</reference>
<gene>
    <name evidence="7" type="primary">LOC111012496</name>
</gene>
<dbReference type="KEGG" id="mcha:111012496"/>
<dbReference type="InterPro" id="IPR002902">
    <property type="entry name" value="GNK2"/>
</dbReference>
<evidence type="ECO:0000256" key="1">
    <source>
        <dbReference type="ARBA" id="ARBA00022729"/>
    </source>
</evidence>
<dbReference type="PROSITE" id="PS51473">
    <property type="entry name" value="GNK2"/>
    <property type="match status" value="1"/>
</dbReference>
<evidence type="ECO:0000256" key="4">
    <source>
        <dbReference type="SAM" id="SignalP"/>
    </source>
</evidence>
<evidence type="ECO:0000259" key="5">
    <source>
        <dbReference type="PROSITE" id="PS51473"/>
    </source>
</evidence>
<dbReference type="Gene3D" id="3.30.430.20">
    <property type="entry name" value="Gnk2 domain, C-X8-C-X2-C motif"/>
    <property type="match status" value="1"/>
</dbReference>
<dbReference type="FunFam" id="3.30.430.20:FF:000003">
    <property type="entry name" value="Cysteine-rich RLK (RECEPTOR-like protein kinase) 10"/>
    <property type="match status" value="1"/>
</dbReference>
<feature type="transmembrane region" description="Helical" evidence="3">
    <location>
        <begin position="226"/>
        <end position="248"/>
    </location>
</feature>
<dbReference type="AlphaFoldDB" id="A0A6J1CMI7"/>
<keyword evidence="2" id="KW-0677">Repeat</keyword>
<dbReference type="PANTHER" id="PTHR32099:SF103">
    <property type="entry name" value="GNK2-HOMOLOGOUS DOMAIN-CONTAINING PROTEIN"/>
    <property type="match status" value="1"/>
</dbReference>
<evidence type="ECO:0000313" key="6">
    <source>
        <dbReference type="Proteomes" id="UP000504603"/>
    </source>
</evidence>
<keyword evidence="3" id="KW-1133">Transmembrane helix</keyword>
<evidence type="ECO:0000256" key="3">
    <source>
        <dbReference type="SAM" id="Phobius"/>
    </source>
</evidence>
<dbReference type="PANTHER" id="PTHR32099">
    <property type="entry name" value="CYSTEINE-RICH REPEAT SECRETORY PROTEIN"/>
    <property type="match status" value="1"/>
</dbReference>
<evidence type="ECO:0000313" key="7">
    <source>
        <dbReference type="RefSeq" id="XP_022142357.1"/>
    </source>
</evidence>
<sequence length="260" mass="28913">MGKDLGEDESQTTMAFYLLPTLLILMAKASAQPSFISHLCIYDTGSFTANSTFKTNLDRVLSSIATDKELDYGFYRFSYGQSSDAANAVGLCGADIKLDACQNCLNDSVHLLTKLCPHQKEAISWCENCSLHYSSRSLSDQMDTSPVIRFWSSRNISNTNEFISRLRILLSSLKSKASIGGSLHTVTDDRPMPPPTWQPMAISTPSSTDTTSRAVGKKNVKTRVHIVIIMVLSVVSCWVLMICIYIFLRSRKTEERIESN</sequence>
<organism evidence="6 7">
    <name type="scientific">Momordica charantia</name>
    <name type="common">Bitter gourd</name>
    <name type="synonym">Balsam pear</name>
    <dbReference type="NCBI Taxonomy" id="3673"/>
    <lineage>
        <taxon>Eukaryota</taxon>
        <taxon>Viridiplantae</taxon>
        <taxon>Streptophyta</taxon>
        <taxon>Embryophyta</taxon>
        <taxon>Tracheophyta</taxon>
        <taxon>Spermatophyta</taxon>
        <taxon>Magnoliopsida</taxon>
        <taxon>eudicotyledons</taxon>
        <taxon>Gunneridae</taxon>
        <taxon>Pentapetalae</taxon>
        <taxon>rosids</taxon>
        <taxon>fabids</taxon>
        <taxon>Cucurbitales</taxon>
        <taxon>Cucurbitaceae</taxon>
        <taxon>Momordiceae</taxon>
        <taxon>Momordica</taxon>
    </lineage>
</organism>
<dbReference type="CDD" id="cd23509">
    <property type="entry name" value="Gnk2-like"/>
    <property type="match status" value="1"/>
</dbReference>
<feature type="signal peptide" evidence="4">
    <location>
        <begin position="1"/>
        <end position="31"/>
    </location>
</feature>
<dbReference type="RefSeq" id="XP_022142357.1">
    <property type="nucleotide sequence ID" value="XM_022286665.1"/>
</dbReference>
<feature type="chain" id="PRO_5026960619" evidence="4">
    <location>
        <begin position="32"/>
        <end position="260"/>
    </location>
</feature>
<keyword evidence="3" id="KW-0472">Membrane</keyword>
<keyword evidence="6" id="KW-1185">Reference proteome</keyword>
<keyword evidence="1 4" id="KW-0732">Signal</keyword>
<evidence type="ECO:0000256" key="2">
    <source>
        <dbReference type="ARBA" id="ARBA00022737"/>
    </source>
</evidence>
<dbReference type="OrthoDB" id="1909574at2759"/>
<keyword evidence="3" id="KW-0812">Transmembrane</keyword>
<name>A0A6J1CMI7_MOMCH</name>
<dbReference type="Pfam" id="PF01657">
    <property type="entry name" value="Stress-antifung"/>
    <property type="match status" value="1"/>
</dbReference>
<dbReference type="InterPro" id="IPR038408">
    <property type="entry name" value="GNK2_sf"/>
</dbReference>
<dbReference type="Proteomes" id="UP000504603">
    <property type="component" value="Unplaced"/>
</dbReference>
<accession>A0A6J1CMI7</accession>